<reference evidence="2" key="1">
    <citation type="submission" date="2019-09" db="EMBL/GenBank/DDBJ databases">
        <title>Mumia zhuanghuii sp. nov. isolated from the intestinal contents of plateau pika (Ochotona curzoniae) in the Qinghai-Tibet plateau of China.</title>
        <authorList>
            <person name="Tian Z."/>
        </authorList>
    </citation>
    <scope>NUCLEOTIDE SEQUENCE [LARGE SCALE GENOMIC DNA]</scope>
    <source>
        <strain evidence="2">L-031</strain>
    </source>
</reference>
<accession>A0A5J6L647</accession>
<dbReference type="KEGG" id="mlz:F6J85_12775"/>
<protein>
    <submittedName>
        <fullName evidence="1">Uncharacterized protein</fullName>
    </submittedName>
</protein>
<proteinExistence type="predicted"/>
<dbReference type="Proteomes" id="UP000325516">
    <property type="component" value="Chromosome"/>
</dbReference>
<name>A0A5J6L647_9MICO</name>
<dbReference type="EMBL" id="CP044232">
    <property type="protein sequence ID" value="QEW03876.1"/>
    <property type="molecule type" value="Genomic_DNA"/>
</dbReference>
<dbReference type="RefSeq" id="WP_150925497.1">
    <property type="nucleotide sequence ID" value="NZ_CP044232.1"/>
</dbReference>
<organism evidence="1 2">
    <name type="scientific">Microbacterium lushaniae</name>
    <dbReference type="NCBI Taxonomy" id="2614639"/>
    <lineage>
        <taxon>Bacteria</taxon>
        <taxon>Bacillati</taxon>
        <taxon>Actinomycetota</taxon>
        <taxon>Actinomycetes</taxon>
        <taxon>Micrococcales</taxon>
        <taxon>Microbacteriaceae</taxon>
        <taxon>Microbacterium</taxon>
    </lineage>
</organism>
<dbReference type="AlphaFoldDB" id="A0A5J6L647"/>
<gene>
    <name evidence="1" type="ORF">F6J85_12775</name>
</gene>
<evidence type="ECO:0000313" key="2">
    <source>
        <dbReference type="Proteomes" id="UP000325516"/>
    </source>
</evidence>
<evidence type="ECO:0000313" key="1">
    <source>
        <dbReference type="EMBL" id="QEW03876.1"/>
    </source>
</evidence>
<sequence>MPDTEPSAELVAPPLVAYAFEAVNPVLLGMDEETWIPTQQVNLARAILALTAVDMTKVVLVVTGDMVASTRERLEPHLRDAFSDERGAGTLGGKTMNVGDEVHVLMPFWFYVDADAAASMQPGEEADEFSANTEGRVALARRIIVPEAQHVRMTQKGEAGVDLSGTDRARRDFLFLAHDVLDEYRAELGVAADFREAFEYEVAAETLPAFREGLKRAVRENQRHRNVETLMDAVLAQAQHAWKALANVAAARRVGAVTEPLSASGTDWDELAAPYWDRLEELLGMTPTPAEQFTPEAQRPLMKALADLFDEWLRGLGFLWRDIDGGRNAEFKITSRHISG</sequence>
<keyword evidence="2" id="KW-1185">Reference proteome</keyword>